<evidence type="ECO:0000256" key="1">
    <source>
        <dbReference type="ARBA" id="ARBA00004609"/>
    </source>
</evidence>
<dbReference type="GO" id="GO:0098552">
    <property type="term" value="C:side of membrane"/>
    <property type="evidence" value="ECO:0007669"/>
    <property type="project" value="UniProtKB-KW"/>
</dbReference>
<dbReference type="InterPro" id="IPR046530">
    <property type="entry name" value="BIM1-like_dom"/>
</dbReference>
<dbReference type="PANTHER" id="PTHR34992">
    <property type="entry name" value="HYPHAL ANASTAMOSIS-7 PROTEIN"/>
    <property type="match status" value="1"/>
</dbReference>
<keyword evidence="6" id="KW-0325">Glycoprotein</keyword>
<sequence length="275" mass="29567">MFSLAVVPVRLHRSGQLIVTSTRVFESCILHLCFFLYAYIPSLRDHRLPINCIMFVKAFLTVAALTHAVQAHFGIDYPPWRNDSFEDPYNQRIAPCAGINATGMYNRTEWPLDGGSLVLDLHHPWTYVFVNLGLGTEVTTFNYTLTPNFLNVTGNGTFCLPKIQLPETLMPTDGQNASIQVVTSGASGAALYNCADIVFRSSANALTAGEDQCVNTTKSSTVIQDQSTLAQTSGDSNTNTTAGGDKPSAAVHGSSVPLTAAFTVLLAMVVASGLL</sequence>
<dbReference type="Pfam" id="PF20238">
    <property type="entry name" value="BIM1-like_dom"/>
    <property type="match status" value="1"/>
</dbReference>
<organism evidence="10 11">
    <name type="scientific">Orbilia brochopaga</name>
    <dbReference type="NCBI Taxonomy" id="3140254"/>
    <lineage>
        <taxon>Eukaryota</taxon>
        <taxon>Fungi</taxon>
        <taxon>Dikarya</taxon>
        <taxon>Ascomycota</taxon>
        <taxon>Pezizomycotina</taxon>
        <taxon>Orbiliomycetes</taxon>
        <taxon>Orbiliales</taxon>
        <taxon>Orbiliaceae</taxon>
        <taxon>Orbilia</taxon>
    </lineage>
</organism>
<feature type="domain" description="Copper acquisition factor BIM1-like" evidence="9">
    <location>
        <begin position="70"/>
        <end position="217"/>
    </location>
</feature>
<dbReference type="EMBL" id="JAVHNQ010000012">
    <property type="protein sequence ID" value="KAK6335636.1"/>
    <property type="molecule type" value="Genomic_DNA"/>
</dbReference>
<comment type="caution">
    <text evidence="10">The sequence shown here is derived from an EMBL/GenBank/DDBJ whole genome shotgun (WGS) entry which is preliminary data.</text>
</comment>
<dbReference type="InterPro" id="IPR046936">
    <property type="entry name" value="BIM1-like"/>
</dbReference>
<reference evidence="10 11" key="1">
    <citation type="submission" date="2019-10" db="EMBL/GenBank/DDBJ databases">
        <authorList>
            <person name="Palmer J.M."/>
        </authorList>
    </citation>
    <scope>NUCLEOTIDE SEQUENCE [LARGE SCALE GENOMIC DNA]</scope>
    <source>
        <strain evidence="10 11">TWF696</strain>
    </source>
</reference>
<evidence type="ECO:0000313" key="10">
    <source>
        <dbReference type="EMBL" id="KAK6335636.1"/>
    </source>
</evidence>
<dbReference type="AlphaFoldDB" id="A0AAV9U6D3"/>
<evidence type="ECO:0000256" key="2">
    <source>
        <dbReference type="ARBA" id="ARBA00022475"/>
    </source>
</evidence>
<protein>
    <recommendedName>
        <fullName evidence="9">Copper acquisition factor BIM1-like domain-containing protein</fullName>
    </recommendedName>
</protein>
<evidence type="ECO:0000256" key="4">
    <source>
        <dbReference type="ARBA" id="ARBA00022729"/>
    </source>
</evidence>
<proteinExistence type="predicted"/>
<gene>
    <name evidence="10" type="ORF">TWF696_002403</name>
</gene>
<evidence type="ECO:0000256" key="6">
    <source>
        <dbReference type="ARBA" id="ARBA00023180"/>
    </source>
</evidence>
<keyword evidence="5" id="KW-0472">Membrane</keyword>
<feature type="region of interest" description="Disordered" evidence="8">
    <location>
        <begin position="227"/>
        <end position="250"/>
    </location>
</feature>
<keyword evidence="4" id="KW-0732">Signal</keyword>
<dbReference type="Proteomes" id="UP001375240">
    <property type="component" value="Unassembled WGS sequence"/>
</dbReference>
<evidence type="ECO:0000256" key="3">
    <source>
        <dbReference type="ARBA" id="ARBA00022622"/>
    </source>
</evidence>
<comment type="subcellular location">
    <subcellularLocation>
        <location evidence="1">Cell membrane</location>
        <topology evidence="1">Lipid-anchor</topology>
        <topology evidence="1">GPI-anchor</topology>
    </subcellularLocation>
</comment>
<dbReference type="PANTHER" id="PTHR34992:SF2">
    <property type="entry name" value="COPPER ACQUISITION FACTOR BIM1-LIKE DOMAIN-CONTAINING PROTEIN"/>
    <property type="match status" value="1"/>
</dbReference>
<evidence type="ECO:0000256" key="8">
    <source>
        <dbReference type="SAM" id="MobiDB-lite"/>
    </source>
</evidence>
<evidence type="ECO:0000256" key="5">
    <source>
        <dbReference type="ARBA" id="ARBA00023136"/>
    </source>
</evidence>
<keyword evidence="7" id="KW-0449">Lipoprotein</keyword>
<dbReference type="GO" id="GO:0005886">
    <property type="term" value="C:plasma membrane"/>
    <property type="evidence" value="ECO:0007669"/>
    <property type="project" value="UniProtKB-SubCell"/>
</dbReference>
<accession>A0AAV9U6D3</accession>
<keyword evidence="2" id="KW-1003">Cell membrane</keyword>
<evidence type="ECO:0000259" key="9">
    <source>
        <dbReference type="Pfam" id="PF20238"/>
    </source>
</evidence>
<evidence type="ECO:0000313" key="11">
    <source>
        <dbReference type="Proteomes" id="UP001375240"/>
    </source>
</evidence>
<feature type="compositionally biased region" description="Polar residues" evidence="8">
    <location>
        <begin position="227"/>
        <end position="242"/>
    </location>
</feature>
<keyword evidence="11" id="KW-1185">Reference proteome</keyword>
<keyword evidence="3" id="KW-0336">GPI-anchor</keyword>
<dbReference type="CDD" id="cd21176">
    <property type="entry name" value="LPMO_auxiliary-like"/>
    <property type="match status" value="1"/>
</dbReference>
<name>A0AAV9U6D3_9PEZI</name>
<evidence type="ECO:0000256" key="7">
    <source>
        <dbReference type="ARBA" id="ARBA00023288"/>
    </source>
</evidence>